<dbReference type="Pfam" id="PF01865">
    <property type="entry name" value="PhoU_div"/>
    <property type="match status" value="1"/>
</dbReference>
<dbReference type="AlphaFoldDB" id="A0A080LZI3"/>
<dbReference type="PANTHER" id="PTHR37298">
    <property type="entry name" value="UPF0111 PROTEIN YKAA"/>
    <property type="match status" value="1"/>
</dbReference>
<comment type="similarity">
    <text evidence="1">Belongs to the UPF0111 family.</text>
</comment>
<dbReference type="Proteomes" id="UP000020077">
    <property type="component" value="Unassembled WGS sequence"/>
</dbReference>
<proteinExistence type="inferred from homology"/>
<name>A0A080LZI3_9PROT</name>
<organism evidence="2 3">
    <name type="scientific">Candidatus Accumulibacter phosphatis</name>
    <dbReference type="NCBI Taxonomy" id="327160"/>
    <lineage>
        <taxon>Bacteria</taxon>
        <taxon>Pseudomonadati</taxon>
        <taxon>Pseudomonadota</taxon>
        <taxon>Betaproteobacteria</taxon>
        <taxon>Candidatus Accumulibacter</taxon>
    </lineage>
</organism>
<dbReference type="InterPro" id="IPR052912">
    <property type="entry name" value="UPF0111_domain"/>
</dbReference>
<protein>
    <recommendedName>
        <fullName evidence="4">Phosphate transport regulator</fullName>
    </recommendedName>
</protein>
<dbReference type="InterPro" id="IPR018445">
    <property type="entry name" value="Put_Phosphate_transp_reg"/>
</dbReference>
<evidence type="ECO:0000313" key="3">
    <source>
        <dbReference type="Proteomes" id="UP000020077"/>
    </source>
</evidence>
<dbReference type="Gene3D" id="1.20.58.220">
    <property type="entry name" value="Phosphate transport system protein phou homolog 2, domain 2"/>
    <property type="match status" value="1"/>
</dbReference>
<evidence type="ECO:0000256" key="1">
    <source>
        <dbReference type="ARBA" id="ARBA00008591"/>
    </source>
</evidence>
<evidence type="ECO:0000313" key="2">
    <source>
        <dbReference type="EMBL" id="KFB74231.1"/>
    </source>
</evidence>
<gene>
    <name evidence="2" type="ORF">AW09_000499</name>
</gene>
<sequence length="219" mass="24530">MDENQSQTEENKPIFRRLYERVFPTVADFFGMLAEQSANAAETTRLLVEFMETGDTAISQRVRDDEHEADRIKAVNLSVLSDAFSTPVDREDLFRAITTLDDIVNYCKSTVVEMDMLGLQPDKHSLEIALHIREGADALAKGFGRLATDPAGAGVDANAARKAERTVEKSYRRAITALFQGDDYLNMFKRRETYRHLSNAADRVADAARALNNIVVKLV</sequence>
<dbReference type="PANTHER" id="PTHR37298:SF1">
    <property type="entry name" value="UPF0111 PROTEIN YKAA"/>
    <property type="match status" value="1"/>
</dbReference>
<reference evidence="2 3" key="1">
    <citation type="submission" date="2014-02" db="EMBL/GenBank/DDBJ databases">
        <title>Expanding our view of genomic diversity in Candidatus Accumulibacter clades.</title>
        <authorList>
            <person name="Skennerton C.T."/>
            <person name="Barr J.J."/>
            <person name="Slater F.R."/>
            <person name="Bond P.L."/>
            <person name="Tyson G.W."/>
        </authorList>
    </citation>
    <scope>NUCLEOTIDE SEQUENCE [LARGE SCALE GENOMIC DNA]</scope>
    <source>
        <strain evidence="3">BA-91</strain>
    </source>
</reference>
<dbReference type="InterPro" id="IPR038078">
    <property type="entry name" value="PhoU-like_sf"/>
</dbReference>
<accession>A0A080LZI3</accession>
<dbReference type="EMBL" id="JDVG02000078">
    <property type="protein sequence ID" value="KFB74231.1"/>
    <property type="molecule type" value="Genomic_DNA"/>
</dbReference>
<evidence type="ECO:0008006" key="4">
    <source>
        <dbReference type="Google" id="ProtNLM"/>
    </source>
</evidence>
<comment type="caution">
    <text evidence="2">The sequence shown here is derived from an EMBL/GenBank/DDBJ whole genome shotgun (WGS) entry which is preliminary data.</text>
</comment>